<name>A0ACC0CS27_9PEZI</name>
<protein>
    <submittedName>
        <fullName evidence="1">Uncharacterized protein</fullName>
    </submittedName>
</protein>
<organism evidence="1 2">
    <name type="scientific">Hypoxylon rubiginosum</name>
    <dbReference type="NCBI Taxonomy" id="110542"/>
    <lineage>
        <taxon>Eukaryota</taxon>
        <taxon>Fungi</taxon>
        <taxon>Dikarya</taxon>
        <taxon>Ascomycota</taxon>
        <taxon>Pezizomycotina</taxon>
        <taxon>Sordariomycetes</taxon>
        <taxon>Xylariomycetidae</taxon>
        <taxon>Xylariales</taxon>
        <taxon>Hypoxylaceae</taxon>
        <taxon>Hypoxylon</taxon>
    </lineage>
</organism>
<evidence type="ECO:0000313" key="2">
    <source>
        <dbReference type="Proteomes" id="UP001497680"/>
    </source>
</evidence>
<gene>
    <name evidence="1" type="ORF">F4821DRAFT_245399</name>
</gene>
<evidence type="ECO:0000313" key="1">
    <source>
        <dbReference type="EMBL" id="KAI6083204.1"/>
    </source>
</evidence>
<sequence length="640" mass="70974">MDGYLQPNIARHYRSSSVPAAIDRAADWQLAEDDMANSQDHVERGPLNYPYATGMPGMPMRRRSLPRRATDTRHYEPVPRYPSGNPNRAYRRLSSAKFPESTLESGDPDTLASTLGQASSDVQPGSSIIPQPSDRGEVTSKTEALARLVTPSIVPTSLASVATSSRGSNSSSESGSTVTESPFIDTDTTVKPNARQKRFSTPHTPQPQPNALNFLDSDSPVVTPESIRRSMEEASRRSPTSMLAQSPSSRSASTISSGFRDDASETTVGDHETDRSTSPEEHGIDANSEVRPPESARPGPRMKAAPNRRRSYEIPDISRNGSQHSQTPPIVIPRAPNQGRMQNINLPRPDRVPLTGYQLLASKLSTTPDSPERFIRPMYRRFEILNHRLLLYLQDEICELEEQLRQLDAADTQNRRLPNCIFPESRRAESMAGGELHWRRTDVLGKIGFKMEQYNRLLSSCKDTLVMPPPTLEDIHEYRTYLATHAPIAEVETHFLDATDDLVCLFEEGQEEIIDEEPVPTPIPRPDFTMVEPRSRSPIRSRPVSPYRPEETRTETVDENMNDEPAIIPLSMAVTVAVILPILTFLIIPGYLGRLTVVFLVGLGILGALIQGQVIPVRTWELFVCVGLYGAVMAVIAGIV</sequence>
<keyword evidence="2" id="KW-1185">Reference proteome</keyword>
<feature type="non-terminal residue" evidence="1">
    <location>
        <position position="640"/>
    </location>
</feature>
<comment type="caution">
    <text evidence="1">The sequence shown here is derived from an EMBL/GenBank/DDBJ whole genome shotgun (WGS) entry which is preliminary data.</text>
</comment>
<proteinExistence type="predicted"/>
<reference evidence="1 2" key="1">
    <citation type="journal article" date="2022" name="New Phytol.">
        <title>Ecological generalism drives hyperdiversity of secondary metabolite gene clusters in xylarialean endophytes.</title>
        <authorList>
            <person name="Franco M.E.E."/>
            <person name="Wisecaver J.H."/>
            <person name="Arnold A.E."/>
            <person name="Ju Y.M."/>
            <person name="Slot J.C."/>
            <person name="Ahrendt S."/>
            <person name="Moore L.P."/>
            <person name="Eastman K.E."/>
            <person name="Scott K."/>
            <person name="Konkel Z."/>
            <person name="Mondo S.J."/>
            <person name="Kuo A."/>
            <person name="Hayes R.D."/>
            <person name="Haridas S."/>
            <person name="Andreopoulos B."/>
            <person name="Riley R."/>
            <person name="LaButti K."/>
            <person name="Pangilinan J."/>
            <person name="Lipzen A."/>
            <person name="Amirebrahimi M."/>
            <person name="Yan J."/>
            <person name="Adam C."/>
            <person name="Keymanesh K."/>
            <person name="Ng V."/>
            <person name="Louie K."/>
            <person name="Northen T."/>
            <person name="Drula E."/>
            <person name="Henrissat B."/>
            <person name="Hsieh H.M."/>
            <person name="Youens-Clark K."/>
            <person name="Lutzoni F."/>
            <person name="Miadlikowska J."/>
            <person name="Eastwood D.C."/>
            <person name="Hamelin R.C."/>
            <person name="Grigoriev I.V."/>
            <person name="U'Ren J.M."/>
        </authorList>
    </citation>
    <scope>NUCLEOTIDE SEQUENCE [LARGE SCALE GENOMIC DNA]</scope>
    <source>
        <strain evidence="1 2">ER1909</strain>
    </source>
</reference>
<dbReference type="Proteomes" id="UP001497680">
    <property type="component" value="Unassembled WGS sequence"/>
</dbReference>
<accession>A0ACC0CS27</accession>
<dbReference type="EMBL" id="MU394356">
    <property type="protein sequence ID" value="KAI6083204.1"/>
    <property type="molecule type" value="Genomic_DNA"/>
</dbReference>